<dbReference type="GO" id="GO:0016787">
    <property type="term" value="F:hydrolase activity"/>
    <property type="evidence" value="ECO:0007669"/>
    <property type="project" value="UniProtKB-KW"/>
</dbReference>
<dbReference type="PANTHER" id="PTHR47829">
    <property type="entry name" value="HYDROLASE, PUTATIVE (AFU_ORTHOLOGUE AFUA_1G12880)-RELATED"/>
    <property type="match status" value="1"/>
</dbReference>
<dbReference type="InterPro" id="IPR052898">
    <property type="entry name" value="ACAD10-like"/>
</dbReference>
<keyword evidence="1" id="KW-0378">Hydrolase</keyword>
<reference evidence="2" key="1">
    <citation type="submission" date="2023-07" db="EMBL/GenBank/DDBJ databases">
        <title>30 novel species of actinomycetes from the DSMZ collection.</title>
        <authorList>
            <person name="Nouioui I."/>
        </authorList>
    </citation>
    <scope>NUCLEOTIDE SEQUENCE [LARGE SCALE GENOMIC DNA]</scope>
    <source>
        <strain evidence="2">DSM 44918</strain>
    </source>
</reference>
<proteinExistence type="predicted"/>
<organism evidence="1 2">
    <name type="scientific">Streptomyces millisiae</name>
    <dbReference type="NCBI Taxonomy" id="3075542"/>
    <lineage>
        <taxon>Bacteria</taxon>
        <taxon>Bacillati</taxon>
        <taxon>Actinomycetota</taxon>
        <taxon>Actinomycetes</taxon>
        <taxon>Kitasatosporales</taxon>
        <taxon>Streptomycetaceae</taxon>
        <taxon>Streptomyces</taxon>
    </lineage>
</organism>
<dbReference type="SUPFAM" id="SSF56784">
    <property type="entry name" value="HAD-like"/>
    <property type="match status" value="1"/>
</dbReference>
<accession>A0ABU2LSI1</accession>
<evidence type="ECO:0000313" key="2">
    <source>
        <dbReference type="Proteomes" id="UP001183420"/>
    </source>
</evidence>
<dbReference type="PRINTS" id="PR00413">
    <property type="entry name" value="HADHALOGNASE"/>
</dbReference>
<dbReference type="PANTHER" id="PTHR47829:SF1">
    <property type="entry name" value="HAD FAMILY PHOSPHATASE"/>
    <property type="match status" value="1"/>
</dbReference>
<dbReference type="InterPro" id="IPR023214">
    <property type="entry name" value="HAD_sf"/>
</dbReference>
<dbReference type="Proteomes" id="UP001183420">
    <property type="component" value="Unassembled WGS sequence"/>
</dbReference>
<comment type="caution">
    <text evidence="1">The sequence shown here is derived from an EMBL/GenBank/DDBJ whole genome shotgun (WGS) entry which is preliminary data.</text>
</comment>
<dbReference type="InterPro" id="IPR006439">
    <property type="entry name" value="HAD-SF_hydro_IA"/>
</dbReference>
<sequence length="211" mass="22643">MTTQPSRPFQGLILDFAGVLATGISDAIRAWSLAEGLPAGAWRHALEGDPAGREWYAALECGRMTQHEWNRRTALALGLADGHNLMGRAWAGIRPAEDMIALARAARAAGLRVAMLSNSFGLDPYDPYAHIGVWDLFDVAVISEREGLAKPDPAIYRLTLERVGLPADACVFVDDRPENLSPAEALGITTLHADGHPDTADRLARLLGLGG</sequence>
<dbReference type="Pfam" id="PF00702">
    <property type="entry name" value="Hydrolase"/>
    <property type="match status" value="1"/>
</dbReference>
<dbReference type="NCBIfam" id="TIGR01509">
    <property type="entry name" value="HAD-SF-IA-v3"/>
    <property type="match status" value="1"/>
</dbReference>
<gene>
    <name evidence="1" type="ORF">RNC47_18035</name>
</gene>
<dbReference type="Gene3D" id="3.40.50.1000">
    <property type="entry name" value="HAD superfamily/HAD-like"/>
    <property type="match status" value="1"/>
</dbReference>
<name>A0ABU2LSI1_9ACTN</name>
<dbReference type="EMBL" id="JAVREM010000022">
    <property type="protein sequence ID" value="MDT0320238.1"/>
    <property type="molecule type" value="Genomic_DNA"/>
</dbReference>
<protein>
    <submittedName>
        <fullName evidence="1">HAD-IA family hydrolase</fullName>
    </submittedName>
</protein>
<evidence type="ECO:0000313" key="1">
    <source>
        <dbReference type="EMBL" id="MDT0320238.1"/>
    </source>
</evidence>
<dbReference type="InterPro" id="IPR023198">
    <property type="entry name" value="PGP-like_dom2"/>
</dbReference>
<dbReference type="Gene3D" id="1.10.150.240">
    <property type="entry name" value="Putative phosphatase, domain 2"/>
    <property type="match status" value="1"/>
</dbReference>
<dbReference type="InterPro" id="IPR036412">
    <property type="entry name" value="HAD-like_sf"/>
</dbReference>
<keyword evidence="2" id="KW-1185">Reference proteome</keyword>
<dbReference type="RefSeq" id="WP_311600007.1">
    <property type="nucleotide sequence ID" value="NZ_JAVREM010000022.1"/>
</dbReference>